<dbReference type="PANTHER" id="PTHR43033:SF1">
    <property type="entry name" value="TRNA(ILE)-LYSIDINE SYNTHASE-RELATED"/>
    <property type="match status" value="1"/>
</dbReference>
<comment type="similarity">
    <text evidence="8">Belongs to the tRNA(Ile)-lysidine synthase family.</text>
</comment>
<dbReference type="Gene3D" id="3.40.50.620">
    <property type="entry name" value="HUPs"/>
    <property type="match status" value="1"/>
</dbReference>
<keyword evidence="2 8" id="KW-0963">Cytoplasm</keyword>
<evidence type="ECO:0000313" key="11">
    <source>
        <dbReference type="Proteomes" id="UP000077355"/>
    </source>
</evidence>
<feature type="domain" description="Lysidine-tRNA(Ile) synthetase C-terminal" evidence="9">
    <location>
        <begin position="395"/>
        <end position="468"/>
    </location>
</feature>
<comment type="domain">
    <text evidence="8">The N-terminal region contains the highly conserved SGGXDS motif, predicted to be a P-loop motif involved in ATP binding.</text>
</comment>
<dbReference type="GO" id="GO:0032267">
    <property type="term" value="F:tRNA(Ile)-lysidine synthase activity"/>
    <property type="evidence" value="ECO:0007669"/>
    <property type="project" value="UniProtKB-EC"/>
</dbReference>
<evidence type="ECO:0000256" key="3">
    <source>
        <dbReference type="ARBA" id="ARBA00022598"/>
    </source>
</evidence>
<dbReference type="InterPro" id="IPR012796">
    <property type="entry name" value="Lysidine-tRNA-synth_C"/>
</dbReference>
<dbReference type="EC" id="6.3.4.19" evidence="8"/>
<dbReference type="CDD" id="cd01992">
    <property type="entry name" value="TilS_N"/>
    <property type="match status" value="1"/>
</dbReference>
<feature type="binding site" evidence="8">
    <location>
        <begin position="31"/>
        <end position="36"/>
    </location>
    <ligand>
        <name>ATP</name>
        <dbReference type="ChEBI" id="CHEBI:30616"/>
    </ligand>
</feature>
<dbReference type="InterPro" id="IPR012094">
    <property type="entry name" value="tRNA_Ile_lys_synt"/>
</dbReference>
<dbReference type="InterPro" id="IPR012795">
    <property type="entry name" value="tRNA_Ile_lys_synt_N"/>
</dbReference>
<evidence type="ECO:0000259" key="9">
    <source>
        <dbReference type="SMART" id="SM00977"/>
    </source>
</evidence>
<dbReference type="GO" id="GO:0005737">
    <property type="term" value="C:cytoplasm"/>
    <property type="evidence" value="ECO:0007669"/>
    <property type="project" value="UniProtKB-SubCell"/>
</dbReference>
<dbReference type="OrthoDB" id="9807403at2"/>
<evidence type="ECO:0000313" key="10">
    <source>
        <dbReference type="EMBL" id="OAB43453.1"/>
    </source>
</evidence>
<keyword evidence="6 8" id="KW-0067">ATP-binding</keyword>
<dbReference type="AlphaFoldDB" id="A0A162MF75"/>
<evidence type="ECO:0000256" key="4">
    <source>
        <dbReference type="ARBA" id="ARBA00022694"/>
    </source>
</evidence>
<dbReference type="HAMAP" id="MF_01161">
    <property type="entry name" value="tRNA_Ile_lys_synt"/>
    <property type="match status" value="1"/>
</dbReference>
<sequence>MRMHLLVEHVLRTAEEQGLWLPHDTIIVAVSGGPDSVALLHIMHEISQRHMPLKLICAHVHHGFRVESDEEALMVEHMAAKLDIPFVMEAVDVPAYMIKSGKGTQEAARDKRYEFLIKTAMKYGARSIATAHHADDQAETVLLHLLRGSGPSGLIGMKFNRMIKNVELIRPLLRIYKTALVDVCENEGLVYAIDESNLQTKYRRNEIRLDILPFLGQYNGQITQALNQLSNVMTAEDDYMEQAAAKLYHELVRKVGERFTFSVSSFSDLHVALQRRLIKLILNYMSVDSELTDYNKIETLRDAITQKAPSTWSRDLGGGFVCIQEYDVVTFQPKSFMQRVRYTYQLNAVVPELKVSEIGKILRMVVYSREQKSWSRAELQGHEAVFDADQLSLPLTLRCRQDGDTMKVMGLNGSKKVKDILMDDKVPPSIRAQIPMIVDGNNQMVWIPGIRRSIHAPVNQHTTSILHMSLEDA</sequence>
<protein>
    <recommendedName>
        <fullName evidence="8">tRNA(Ile)-lysidine synthase</fullName>
        <ecNumber evidence="8">6.3.4.19</ecNumber>
    </recommendedName>
    <alternativeName>
        <fullName evidence="8">tRNA(Ile)-2-lysyl-cytidine synthase</fullName>
    </alternativeName>
    <alternativeName>
        <fullName evidence="8">tRNA(Ile)-lysidine synthetase</fullName>
    </alternativeName>
</protein>
<evidence type="ECO:0000256" key="1">
    <source>
        <dbReference type="ARBA" id="ARBA00004496"/>
    </source>
</evidence>
<dbReference type="SUPFAM" id="SSF52402">
    <property type="entry name" value="Adenine nucleotide alpha hydrolases-like"/>
    <property type="match status" value="1"/>
</dbReference>
<comment type="subcellular location">
    <subcellularLocation>
        <location evidence="1 8">Cytoplasm</location>
    </subcellularLocation>
</comment>
<keyword evidence="4 8" id="KW-0819">tRNA processing</keyword>
<dbReference type="GO" id="GO:0005524">
    <property type="term" value="F:ATP binding"/>
    <property type="evidence" value="ECO:0007669"/>
    <property type="project" value="UniProtKB-UniRule"/>
</dbReference>
<evidence type="ECO:0000256" key="7">
    <source>
        <dbReference type="ARBA" id="ARBA00048539"/>
    </source>
</evidence>
<gene>
    <name evidence="8" type="primary">tilS</name>
    <name evidence="10" type="ORF">PBAT_18360</name>
</gene>
<dbReference type="PANTHER" id="PTHR43033">
    <property type="entry name" value="TRNA(ILE)-LYSIDINE SYNTHASE-RELATED"/>
    <property type="match status" value="1"/>
</dbReference>
<keyword evidence="3 8" id="KW-0436">Ligase</keyword>
<dbReference type="NCBIfam" id="TIGR02432">
    <property type="entry name" value="lysidine_TilS_N"/>
    <property type="match status" value="1"/>
</dbReference>
<dbReference type="EMBL" id="LVJI01000028">
    <property type="protein sequence ID" value="OAB43453.1"/>
    <property type="molecule type" value="Genomic_DNA"/>
</dbReference>
<dbReference type="Pfam" id="PF11734">
    <property type="entry name" value="TilS_C"/>
    <property type="match status" value="1"/>
</dbReference>
<evidence type="ECO:0000256" key="8">
    <source>
        <dbReference type="HAMAP-Rule" id="MF_01161"/>
    </source>
</evidence>
<dbReference type="Proteomes" id="UP000077355">
    <property type="component" value="Unassembled WGS sequence"/>
</dbReference>
<comment type="caution">
    <text evidence="10">The sequence shown here is derived from an EMBL/GenBank/DDBJ whole genome shotgun (WGS) entry which is preliminary data.</text>
</comment>
<organism evidence="10 11">
    <name type="scientific">Paenibacillus antarcticus</name>
    <dbReference type="NCBI Taxonomy" id="253703"/>
    <lineage>
        <taxon>Bacteria</taxon>
        <taxon>Bacillati</taxon>
        <taxon>Bacillota</taxon>
        <taxon>Bacilli</taxon>
        <taxon>Bacillales</taxon>
        <taxon>Paenibacillaceae</taxon>
        <taxon>Paenibacillus</taxon>
    </lineage>
</organism>
<accession>A0A162MF75</accession>
<name>A0A162MF75_9BACL</name>
<keyword evidence="5 8" id="KW-0547">Nucleotide-binding</keyword>
<comment type="function">
    <text evidence="8">Ligates lysine onto the cytidine present at position 34 of the AUA codon-specific tRNA(Ile) that contains the anticodon CAU, in an ATP-dependent manner. Cytidine is converted to lysidine, thus changing the amino acid specificity of the tRNA from methionine to isoleucine.</text>
</comment>
<proteinExistence type="inferred from homology"/>
<dbReference type="GO" id="GO:0006400">
    <property type="term" value="P:tRNA modification"/>
    <property type="evidence" value="ECO:0007669"/>
    <property type="project" value="UniProtKB-UniRule"/>
</dbReference>
<dbReference type="SMART" id="SM00977">
    <property type="entry name" value="TilS_C"/>
    <property type="match status" value="1"/>
</dbReference>
<dbReference type="InterPro" id="IPR011063">
    <property type="entry name" value="TilS/TtcA_N"/>
</dbReference>
<reference evidence="10 11" key="1">
    <citation type="submission" date="2016-03" db="EMBL/GenBank/DDBJ databases">
        <title>Draft genome sequence of Paenibacillus antarcticus CECT 5836.</title>
        <authorList>
            <person name="Shin S.-K."/>
            <person name="Yi H."/>
        </authorList>
    </citation>
    <scope>NUCLEOTIDE SEQUENCE [LARGE SCALE GENOMIC DNA]</scope>
    <source>
        <strain evidence="10 11">CECT 5836</strain>
    </source>
</reference>
<dbReference type="InterPro" id="IPR014729">
    <property type="entry name" value="Rossmann-like_a/b/a_fold"/>
</dbReference>
<dbReference type="RefSeq" id="WP_068651628.1">
    <property type="nucleotide sequence ID" value="NZ_CP043611.1"/>
</dbReference>
<keyword evidence="11" id="KW-1185">Reference proteome</keyword>
<evidence type="ECO:0000256" key="5">
    <source>
        <dbReference type="ARBA" id="ARBA00022741"/>
    </source>
</evidence>
<dbReference type="SUPFAM" id="SSF82829">
    <property type="entry name" value="MesJ substrate recognition domain-like"/>
    <property type="match status" value="1"/>
</dbReference>
<comment type="catalytic activity">
    <reaction evidence="7 8">
        <text>cytidine(34) in tRNA(Ile2) + L-lysine + ATP = lysidine(34) in tRNA(Ile2) + AMP + diphosphate + H(+)</text>
        <dbReference type="Rhea" id="RHEA:43744"/>
        <dbReference type="Rhea" id="RHEA-COMP:10625"/>
        <dbReference type="Rhea" id="RHEA-COMP:10670"/>
        <dbReference type="ChEBI" id="CHEBI:15378"/>
        <dbReference type="ChEBI" id="CHEBI:30616"/>
        <dbReference type="ChEBI" id="CHEBI:32551"/>
        <dbReference type="ChEBI" id="CHEBI:33019"/>
        <dbReference type="ChEBI" id="CHEBI:82748"/>
        <dbReference type="ChEBI" id="CHEBI:83665"/>
        <dbReference type="ChEBI" id="CHEBI:456215"/>
        <dbReference type="EC" id="6.3.4.19"/>
    </reaction>
</comment>
<dbReference type="Gene3D" id="1.20.59.20">
    <property type="match status" value="1"/>
</dbReference>
<evidence type="ECO:0000256" key="2">
    <source>
        <dbReference type="ARBA" id="ARBA00022490"/>
    </source>
</evidence>
<evidence type="ECO:0000256" key="6">
    <source>
        <dbReference type="ARBA" id="ARBA00022840"/>
    </source>
</evidence>
<dbReference type="SUPFAM" id="SSF56037">
    <property type="entry name" value="PheT/TilS domain"/>
    <property type="match status" value="1"/>
</dbReference>
<dbReference type="Pfam" id="PF01171">
    <property type="entry name" value="ATP_bind_3"/>
    <property type="match status" value="1"/>
</dbReference>
<dbReference type="NCBIfam" id="TIGR02433">
    <property type="entry name" value="lysidine_TilS_C"/>
    <property type="match status" value="1"/>
</dbReference>